<feature type="non-terminal residue" evidence="1">
    <location>
        <position position="1"/>
    </location>
</feature>
<dbReference type="EMBL" id="AJSR01002424">
    <property type="protein sequence ID" value="EKM28687.1"/>
    <property type="molecule type" value="Genomic_DNA"/>
</dbReference>
<evidence type="ECO:0000313" key="2">
    <source>
        <dbReference type="Proteomes" id="UP000008367"/>
    </source>
</evidence>
<reference evidence="1 2" key="1">
    <citation type="submission" date="2012-10" db="EMBL/GenBank/DDBJ databases">
        <title>Genome sequence of Vibrio Cholerae HENC-02.</title>
        <authorList>
            <person name="Eppinger M."/>
            <person name="Hasan N.A."/>
            <person name="Sengamalay N."/>
            <person name="Hine E."/>
            <person name="Su Q."/>
            <person name="Daugherty S.C."/>
            <person name="Young S."/>
            <person name="Sadzewicz L."/>
            <person name="Tallon L."/>
            <person name="Cebula T.A."/>
            <person name="Ravel J."/>
            <person name="Colwell R.R."/>
        </authorList>
    </citation>
    <scope>NUCLEOTIDE SEQUENCE [LARGE SCALE GENOMIC DNA]</scope>
    <source>
        <strain evidence="1 2">HENC-02</strain>
    </source>
</reference>
<sequence length="18" mass="1949">MKSVSLCGGTIAKRIKTR</sequence>
<accession>A0A454CQK3</accession>
<organism evidence="1 2">
    <name type="scientific">Vibrio harveyi</name>
    <name type="common">Beneckea harveyi</name>
    <dbReference type="NCBI Taxonomy" id="669"/>
    <lineage>
        <taxon>Bacteria</taxon>
        <taxon>Pseudomonadati</taxon>
        <taxon>Pseudomonadota</taxon>
        <taxon>Gammaproteobacteria</taxon>
        <taxon>Vibrionales</taxon>
        <taxon>Vibrionaceae</taxon>
        <taxon>Vibrio</taxon>
    </lineage>
</organism>
<proteinExistence type="predicted"/>
<dbReference type="AlphaFoldDB" id="A0A454CQK3"/>
<comment type="caution">
    <text evidence="1">The sequence shown here is derived from an EMBL/GenBank/DDBJ whole genome shotgun (WGS) entry which is preliminary data.</text>
</comment>
<gene>
    <name evidence="1" type="ORF">VCHENC02_5438B</name>
</gene>
<evidence type="ECO:0000313" key="1">
    <source>
        <dbReference type="EMBL" id="EKM28687.1"/>
    </source>
</evidence>
<dbReference type="Proteomes" id="UP000008367">
    <property type="component" value="Unassembled WGS sequence"/>
</dbReference>
<name>A0A454CQK3_VIBHA</name>
<protein>
    <submittedName>
        <fullName evidence="1">Uncharacterized protein</fullName>
    </submittedName>
</protein>